<dbReference type="PANTHER" id="PTHR43592">
    <property type="entry name" value="CAAX AMINO TERMINAL PROTEASE"/>
    <property type="match status" value="1"/>
</dbReference>
<feature type="transmembrane region" description="Helical" evidence="1">
    <location>
        <begin position="12"/>
        <end position="38"/>
    </location>
</feature>
<feature type="transmembrane region" description="Helical" evidence="1">
    <location>
        <begin position="58"/>
        <end position="79"/>
    </location>
</feature>
<dbReference type="Proteomes" id="UP000295221">
    <property type="component" value="Unassembled WGS sequence"/>
</dbReference>
<keyword evidence="1" id="KW-0472">Membrane</keyword>
<feature type="transmembrane region" description="Helical" evidence="1">
    <location>
        <begin position="157"/>
        <end position="175"/>
    </location>
</feature>
<dbReference type="PANTHER" id="PTHR43592:SF15">
    <property type="entry name" value="CAAX AMINO TERMINAL PROTEASE FAMILY PROTEIN"/>
    <property type="match status" value="1"/>
</dbReference>
<sequence>MRKGVFAEYPPMFHLLLLFVLVILSAIFVSMLGLALAIPFTGWDPVMAISRGDATLWMYRYVQLVQSFAVFIVPSLLAARLFSHFPINWLWFGSAKFRLMFLSVLLILAAQPLSSWLAEVNTRLVLPPSMEGIENWMKSAEASAGNMIFRFLDTQNVGIILFNIFLMAILPGIGEELLFRGAIQPTVQRIVNNKHAAVWFTAFLFSAMHMQFLTFAPRFILGALLGYMLVYGKSIWYPIVAHFFNNFMALMLFYYLRTTKPEINPLDASTGSYDGWLTVGSFVVVVGLLIMFRYNSPKNNKVGNILS</sequence>
<dbReference type="EMBL" id="SLWK01000001">
    <property type="protein sequence ID" value="TCO11100.1"/>
    <property type="molecule type" value="Genomic_DNA"/>
</dbReference>
<dbReference type="InterPro" id="IPR003675">
    <property type="entry name" value="Rce1/LyrA-like_dom"/>
</dbReference>
<gene>
    <name evidence="3" type="ORF">EV194_101734</name>
</gene>
<protein>
    <recommendedName>
        <fullName evidence="2">CAAX prenyl protease 2/Lysostaphin resistance protein A-like domain-containing protein</fullName>
    </recommendedName>
</protein>
<keyword evidence="1" id="KW-0812">Transmembrane</keyword>
<evidence type="ECO:0000313" key="3">
    <source>
        <dbReference type="EMBL" id="TCO11100.1"/>
    </source>
</evidence>
<proteinExistence type="predicted"/>
<feature type="domain" description="CAAX prenyl protease 2/Lysostaphin resistance protein A-like" evidence="2">
    <location>
        <begin position="161"/>
        <end position="248"/>
    </location>
</feature>
<feature type="transmembrane region" description="Helical" evidence="1">
    <location>
        <begin position="196"/>
        <end position="215"/>
    </location>
</feature>
<keyword evidence="1" id="KW-1133">Transmembrane helix</keyword>
<evidence type="ECO:0000256" key="1">
    <source>
        <dbReference type="SAM" id="Phobius"/>
    </source>
</evidence>
<feature type="transmembrane region" description="Helical" evidence="1">
    <location>
        <begin position="235"/>
        <end position="256"/>
    </location>
</feature>
<dbReference type="GO" id="GO:0080120">
    <property type="term" value="P:CAAX-box protein maturation"/>
    <property type="evidence" value="ECO:0007669"/>
    <property type="project" value="UniProtKB-ARBA"/>
</dbReference>
<dbReference type="Pfam" id="PF02517">
    <property type="entry name" value="Rce1-like"/>
    <property type="match status" value="1"/>
</dbReference>
<evidence type="ECO:0000259" key="2">
    <source>
        <dbReference type="Pfam" id="PF02517"/>
    </source>
</evidence>
<organism evidence="3 4">
    <name type="scientific">Natronoflexus pectinivorans</name>
    <dbReference type="NCBI Taxonomy" id="682526"/>
    <lineage>
        <taxon>Bacteria</taxon>
        <taxon>Pseudomonadati</taxon>
        <taxon>Bacteroidota</taxon>
        <taxon>Bacteroidia</taxon>
        <taxon>Marinilabiliales</taxon>
        <taxon>Marinilabiliaceae</taxon>
        <taxon>Natronoflexus</taxon>
    </lineage>
</organism>
<dbReference type="RefSeq" id="WP_132432139.1">
    <property type="nucleotide sequence ID" value="NZ_SLWK01000001.1"/>
</dbReference>
<dbReference type="AlphaFoldDB" id="A0A4R2GPM2"/>
<feature type="transmembrane region" description="Helical" evidence="1">
    <location>
        <begin position="276"/>
        <end position="294"/>
    </location>
</feature>
<dbReference type="OrthoDB" id="1523022at2"/>
<comment type="caution">
    <text evidence="3">The sequence shown here is derived from an EMBL/GenBank/DDBJ whole genome shotgun (WGS) entry which is preliminary data.</text>
</comment>
<dbReference type="GO" id="GO:0004175">
    <property type="term" value="F:endopeptidase activity"/>
    <property type="evidence" value="ECO:0007669"/>
    <property type="project" value="UniProtKB-ARBA"/>
</dbReference>
<keyword evidence="4" id="KW-1185">Reference proteome</keyword>
<accession>A0A4R2GPM2</accession>
<evidence type="ECO:0000313" key="4">
    <source>
        <dbReference type="Proteomes" id="UP000295221"/>
    </source>
</evidence>
<feature type="transmembrane region" description="Helical" evidence="1">
    <location>
        <begin position="99"/>
        <end position="118"/>
    </location>
</feature>
<reference evidence="3 4" key="1">
    <citation type="submission" date="2019-03" db="EMBL/GenBank/DDBJ databases">
        <title>Genomic Encyclopedia of Type Strains, Phase IV (KMG-IV): sequencing the most valuable type-strain genomes for metagenomic binning, comparative biology and taxonomic classification.</title>
        <authorList>
            <person name="Goeker M."/>
        </authorList>
    </citation>
    <scope>NUCLEOTIDE SEQUENCE [LARGE SCALE GENOMIC DNA]</scope>
    <source>
        <strain evidence="3 4">DSM 24179</strain>
    </source>
</reference>
<name>A0A4R2GPM2_9BACT</name>